<gene>
    <name evidence="4" type="ORF">H9L22_15840</name>
</gene>
<keyword evidence="2" id="KW-0472">Membrane</keyword>
<feature type="region of interest" description="Disordered" evidence="1">
    <location>
        <begin position="1"/>
        <end position="21"/>
    </location>
</feature>
<dbReference type="AlphaFoldDB" id="A0A7H0H502"/>
<dbReference type="RefSeq" id="WP_187720747.1">
    <property type="nucleotide sequence ID" value="NZ_BAABBL010000005.1"/>
</dbReference>
<name>A0A7H0H502_9ACTN</name>
<sequence>MHKPQRPTKPDLTPPTTPRPETVQLRARRSPRLIALGLLLVAGGGIGAAALVGSGDDVVPLVVMAADVRRGDVIGDGDLTVIELPASSGVQGMPAADLPSLVGERALMDLPKGAFPLARHVGAEPLPAGQTLVGLRLPIGKLPATELPPGTAVRVVGVGDGTQTTVDAVVARAPSLLDDGTSFALDVRVADAEADLVARLAAGDQVALVLVGGV</sequence>
<organism evidence="4 5">
    <name type="scientific">Tessaracoccus defluvii</name>
    <dbReference type="NCBI Taxonomy" id="1285901"/>
    <lineage>
        <taxon>Bacteria</taxon>
        <taxon>Bacillati</taxon>
        <taxon>Actinomycetota</taxon>
        <taxon>Actinomycetes</taxon>
        <taxon>Propionibacteriales</taxon>
        <taxon>Propionibacteriaceae</taxon>
        <taxon>Tessaracoccus</taxon>
    </lineage>
</organism>
<dbReference type="Proteomes" id="UP000516117">
    <property type="component" value="Chromosome"/>
</dbReference>
<feature type="domain" description="SAF" evidence="3">
    <location>
        <begin position="60"/>
        <end position="114"/>
    </location>
</feature>
<reference evidence="4 5" key="1">
    <citation type="submission" date="2020-08" db="EMBL/GenBank/DDBJ databases">
        <title>Genome sequence of Tessaracoccus defluvii JCM 17540T.</title>
        <authorList>
            <person name="Hyun D.-W."/>
            <person name="Bae J.-W."/>
        </authorList>
    </citation>
    <scope>NUCLEOTIDE SEQUENCE [LARGE SCALE GENOMIC DNA]</scope>
    <source>
        <strain evidence="4 5">JCM 17540</strain>
    </source>
</reference>
<dbReference type="KEGG" id="tdf:H9L22_15840"/>
<proteinExistence type="predicted"/>
<keyword evidence="2" id="KW-0812">Transmembrane</keyword>
<keyword evidence="5" id="KW-1185">Reference proteome</keyword>
<evidence type="ECO:0000313" key="5">
    <source>
        <dbReference type="Proteomes" id="UP000516117"/>
    </source>
</evidence>
<protein>
    <recommendedName>
        <fullName evidence="3">SAF domain-containing protein</fullName>
    </recommendedName>
</protein>
<feature type="transmembrane region" description="Helical" evidence="2">
    <location>
        <begin position="33"/>
        <end position="52"/>
    </location>
</feature>
<evidence type="ECO:0000256" key="2">
    <source>
        <dbReference type="SAM" id="Phobius"/>
    </source>
</evidence>
<accession>A0A7H0H502</accession>
<dbReference type="InterPro" id="IPR013974">
    <property type="entry name" value="SAF"/>
</dbReference>
<dbReference type="Pfam" id="PF08666">
    <property type="entry name" value="SAF"/>
    <property type="match status" value="1"/>
</dbReference>
<evidence type="ECO:0000313" key="4">
    <source>
        <dbReference type="EMBL" id="QNP55618.1"/>
    </source>
</evidence>
<dbReference type="CDD" id="cd11614">
    <property type="entry name" value="SAF_CpaB_FlgA_like"/>
    <property type="match status" value="1"/>
</dbReference>
<keyword evidence="2" id="KW-1133">Transmembrane helix</keyword>
<dbReference type="EMBL" id="CP060789">
    <property type="protein sequence ID" value="QNP55618.1"/>
    <property type="molecule type" value="Genomic_DNA"/>
</dbReference>
<evidence type="ECO:0000256" key="1">
    <source>
        <dbReference type="SAM" id="MobiDB-lite"/>
    </source>
</evidence>
<evidence type="ECO:0000259" key="3">
    <source>
        <dbReference type="Pfam" id="PF08666"/>
    </source>
</evidence>